<evidence type="ECO:0000313" key="2">
    <source>
        <dbReference type="EMBL" id="WVY92278.1"/>
    </source>
</evidence>
<feature type="region of interest" description="Disordered" evidence="1">
    <location>
        <begin position="1"/>
        <end position="24"/>
    </location>
</feature>
<evidence type="ECO:0000256" key="1">
    <source>
        <dbReference type="SAM" id="MobiDB-lite"/>
    </source>
</evidence>
<reference evidence="2 3" key="1">
    <citation type="journal article" date="2023" name="Life. Sci Alliance">
        <title>Evolutionary insights into 3D genome organization and epigenetic landscape of Vigna mungo.</title>
        <authorList>
            <person name="Junaid A."/>
            <person name="Singh B."/>
            <person name="Bhatia S."/>
        </authorList>
    </citation>
    <scope>NUCLEOTIDE SEQUENCE [LARGE SCALE GENOMIC DNA]</scope>
    <source>
        <strain evidence="2">Urdbean</strain>
    </source>
</reference>
<gene>
    <name evidence="2" type="ORF">V8G54_037792</name>
</gene>
<organism evidence="2 3">
    <name type="scientific">Vigna mungo</name>
    <name type="common">Black gram</name>
    <name type="synonym">Phaseolus mungo</name>
    <dbReference type="NCBI Taxonomy" id="3915"/>
    <lineage>
        <taxon>Eukaryota</taxon>
        <taxon>Viridiplantae</taxon>
        <taxon>Streptophyta</taxon>
        <taxon>Embryophyta</taxon>
        <taxon>Tracheophyta</taxon>
        <taxon>Spermatophyta</taxon>
        <taxon>Magnoliopsida</taxon>
        <taxon>eudicotyledons</taxon>
        <taxon>Gunneridae</taxon>
        <taxon>Pentapetalae</taxon>
        <taxon>rosids</taxon>
        <taxon>fabids</taxon>
        <taxon>Fabales</taxon>
        <taxon>Fabaceae</taxon>
        <taxon>Papilionoideae</taxon>
        <taxon>50 kb inversion clade</taxon>
        <taxon>NPAAA clade</taxon>
        <taxon>indigoferoid/millettioid clade</taxon>
        <taxon>Phaseoleae</taxon>
        <taxon>Vigna</taxon>
    </lineage>
</organism>
<dbReference type="AlphaFoldDB" id="A0AAQ3RGU3"/>
<proteinExistence type="predicted"/>
<evidence type="ECO:0000313" key="3">
    <source>
        <dbReference type="Proteomes" id="UP001374535"/>
    </source>
</evidence>
<name>A0AAQ3RGU3_VIGMU</name>
<dbReference type="EMBL" id="CP144690">
    <property type="protein sequence ID" value="WVY92278.1"/>
    <property type="molecule type" value="Genomic_DNA"/>
</dbReference>
<keyword evidence="3" id="KW-1185">Reference proteome</keyword>
<dbReference type="Proteomes" id="UP001374535">
    <property type="component" value="Chromosome 11"/>
</dbReference>
<feature type="compositionally biased region" description="Basic and acidic residues" evidence="1">
    <location>
        <begin position="1"/>
        <end position="12"/>
    </location>
</feature>
<accession>A0AAQ3RGU3</accession>
<sequence length="233" mass="24328">MTRYLSEERKGSSPDPPQSPSSSVSDLVVAPLSLATLLISATFRCCGHSSTVKMTCDPGLPLFNPDHHGSDWVSRIATVTLGLGFCSGFDLGVEDKDARKEMTEKKTLAQRSDIGCEEDDLVVVDGAMTWFSWCGLMRVARGEALCVNGAGGSLRTGGFGGVNGAFKVMVEDDGELRLAARLMVVEIGFGGGKVGDSGGKGFCVEEEADVAGEGVFWGGGGNNPLSEPGWLAG</sequence>
<protein>
    <submittedName>
        <fullName evidence="2">Uncharacterized protein</fullName>
    </submittedName>
</protein>